<evidence type="ECO:0000313" key="8">
    <source>
        <dbReference type="EMBL" id="GER22395.1"/>
    </source>
</evidence>
<feature type="transmembrane region" description="Helical" evidence="7">
    <location>
        <begin position="200"/>
        <end position="222"/>
    </location>
</feature>
<proteinExistence type="predicted"/>
<evidence type="ECO:0000256" key="1">
    <source>
        <dbReference type="ARBA" id="ARBA00004651"/>
    </source>
</evidence>
<reference evidence="8 9" key="1">
    <citation type="submission" date="2019-09" db="EMBL/GenBank/DDBJ databases">
        <title>Arthrobacter zafarii sp. nov., a moderately thermotolerant and halotolerant actinobacterium isolated from Cholistan desert soil of Pakistan.</title>
        <authorList>
            <person name="Amin A."/>
            <person name="Ahmed I."/>
            <person name="Khalid N."/>
            <person name="Schumann P."/>
            <person name="Busse H.J."/>
            <person name="Khan I.U."/>
            <person name="Li S."/>
            <person name="Li W.J."/>
        </authorList>
    </citation>
    <scope>NUCLEOTIDE SEQUENCE [LARGE SCALE GENOMIC DNA]</scope>
    <source>
        <strain evidence="8 9">NCCP-1664</strain>
    </source>
</reference>
<comment type="caution">
    <text evidence="8">The sequence shown here is derived from an EMBL/GenBank/DDBJ whole genome shotgun (WGS) entry which is preliminary data.</text>
</comment>
<keyword evidence="5 7" id="KW-0472">Membrane</keyword>
<dbReference type="GO" id="GO:0005886">
    <property type="term" value="C:plasma membrane"/>
    <property type="evidence" value="ECO:0007669"/>
    <property type="project" value="UniProtKB-SubCell"/>
</dbReference>
<sequence>MTAGTHPAHTYAPHTHAAGPPGAGLEASLPLAVLAAAAVLYVVLARRRTREPLGWNPWRTVSFLAGTGILGAALAPGLSPFPDGSFAGHMHQHLLIGMYAPLGLVLGAPVTLMLRSLPRHRGRILGRALRSTPLRVLAHPLTGLVLNLGGLALLYLTPLYTATTQHPALHHLVHLHFLAAGYLFAYSIAGPDPAPHRPSVPVRLVVLGVAVAGHAVLAQFLYAGALPHVAVPPADLRTGADLMYYGGDIAELLLAFAMVSTWRPRRRAPAPGRPGFPAPRPGSAGTGIPGTPKTP</sequence>
<feature type="transmembrane region" description="Helical" evidence="7">
    <location>
        <begin position="136"/>
        <end position="156"/>
    </location>
</feature>
<dbReference type="RefSeq" id="WP_216364655.1">
    <property type="nucleotide sequence ID" value="NZ_BKDJ01000003.1"/>
</dbReference>
<evidence type="ECO:0000313" key="9">
    <source>
        <dbReference type="Proteomes" id="UP000325307"/>
    </source>
</evidence>
<keyword evidence="9" id="KW-1185">Reference proteome</keyword>
<keyword evidence="4 7" id="KW-1133">Transmembrane helix</keyword>
<feature type="transmembrane region" description="Helical" evidence="7">
    <location>
        <begin position="95"/>
        <end position="115"/>
    </location>
</feature>
<keyword evidence="2" id="KW-1003">Cell membrane</keyword>
<organism evidence="8 9">
    <name type="scientific">Zafaria cholistanensis</name>
    <dbReference type="NCBI Taxonomy" id="1682741"/>
    <lineage>
        <taxon>Bacteria</taxon>
        <taxon>Bacillati</taxon>
        <taxon>Actinomycetota</taxon>
        <taxon>Actinomycetes</taxon>
        <taxon>Micrococcales</taxon>
        <taxon>Micrococcaceae</taxon>
        <taxon>Zafaria</taxon>
    </lineage>
</organism>
<feature type="transmembrane region" description="Helical" evidence="7">
    <location>
        <begin position="57"/>
        <end position="75"/>
    </location>
</feature>
<dbReference type="EMBL" id="BKDJ01000003">
    <property type="protein sequence ID" value="GER22395.1"/>
    <property type="molecule type" value="Genomic_DNA"/>
</dbReference>
<feature type="transmembrane region" description="Helical" evidence="7">
    <location>
        <begin position="242"/>
        <end position="262"/>
    </location>
</feature>
<evidence type="ECO:0000256" key="2">
    <source>
        <dbReference type="ARBA" id="ARBA00022475"/>
    </source>
</evidence>
<evidence type="ECO:0000256" key="6">
    <source>
        <dbReference type="SAM" id="MobiDB-lite"/>
    </source>
</evidence>
<feature type="compositionally biased region" description="Pro residues" evidence="6">
    <location>
        <begin position="271"/>
        <end position="280"/>
    </location>
</feature>
<evidence type="ECO:0000256" key="5">
    <source>
        <dbReference type="ARBA" id="ARBA00023136"/>
    </source>
</evidence>
<protein>
    <submittedName>
        <fullName evidence="8">Membrane protein</fullName>
    </submittedName>
</protein>
<keyword evidence="3 7" id="KW-0812">Transmembrane</keyword>
<evidence type="ECO:0000256" key="7">
    <source>
        <dbReference type="SAM" id="Phobius"/>
    </source>
</evidence>
<feature type="region of interest" description="Disordered" evidence="6">
    <location>
        <begin position="266"/>
        <end position="295"/>
    </location>
</feature>
<evidence type="ECO:0000256" key="3">
    <source>
        <dbReference type="ARBA" id="ARBA00022692"/>
    </source>
</evidence>
<gene>
    <name evidence="8" type="ORF">NCCP1664_08920</name>
</gene>
<name>A0A5A7NND5_9MICC</name>
<evidence type="ECO:0000256" key="4">
    <source>
        <dbReference type="ARBA" id="ARBA00022989"/>
    </source>
</evidence>
<feature type="transmembrane region" description="Helical" evidence="7">
    <location>
        <begin position="168"/>
        <end position="188"/>
    </location>
</feature>
<accession>A0A5A7NND5</accession>
<feature type="transmembrane region" description="Helical" evidence="7">
    <location>
        <begin position="27"/>
        <end position="45"/>
    </location>
</feature>
<dbReference type="Pfam" id="PF09678">
    <property type="entry name" value="Caa3_CtaG"/>
    <property type="match status" value="1"/>
</dbReference>
<dbReference type="Proteomes" id="UP000325307">
    <property type="component" value="Unassembled WGS sequence"/>
</dbReference>
<dbReference type="AlphaFoldDB" id="A0A5A7NND5"/>
<dbReference type="InterPro" id="IPR019108">
    <property type="entry name" value="Caa3_assmbl_CtaG-rel"/>
</dbReference>
<comment type="subcellular location">
    <subcellularLocation>
        <location evidence="1">Cell membrane</location>
        <topology evidence="1">Multi-pass membrane protein</topology>
    </subcellularLocation>
</comment>